<dbReference type="InterPro" id="IPR015797">
    <property type="entry name" value="NUDIX_hydrolase-like_dom_sf"/>
</dbReference>
<evidence type="ECO:0000259" key="8">
    <source>
        <dbReference type="PROSITE" id="PS51462"/>
    </source>
</evidence>
<dbReference type="InterPro" id="IPR011876">
    <property type="entry name" value="IsopentenylPP_isomerase_typ1"/>
</dbReference>
<gene>
    <name evidence="9" type="ORF">BASA50_007166</name>
</gene>
<keyword evidence="10" id="KW-1185">Reference proteome</keyword>
<evidence type="ECO:0000256" key="1">
    <source>
        <dbReference type="ARBA" id="ARBA00004826"/>
    </source>
</evidence>
<comment type="caution">
    <text evidence="9">The sequence shown here is derived from an EMBL/GenBank/DDBJ whole genome shotgun (WGS) entry which is preliminary data.</text>
</comment>
<evidence type="ECO:0000256" key="3">
    <source>
        <dbReference type="ARBA" id="ARBA00012057"/>
    </source>
</evidence>
<dbReference type="CDD" id="cd02885">
    <property type="entry name" value="NUDIX_IPP_Isomerase"/>
    <property type="match status" value="1"/>
</dbReference>
<dbReference type="InterPro" id="IPR000086">
    <property type="entry name" value="NUDIX_hydrolase_dom"/>
</dbReference>
<reference evidence="9 10" key="1">
    <citation type="submission" date="2021-02" db="EMBL/GenBank/DDBJ databases">
        <title>Variation within the Batrachochytrium salamandrivorans European outbreak.</title>
        <authorList>
            <person name="Kelly M."/>
            <person name="Pasmans F."/>
            <person name="Shea T.P."/>
            <person name="Munoz J.F."/>
            <person name="Carranza S."/>
            <person name="Cuomo C.A."/>
            <person name="Martel A."/>
        </authorList>
    </citation>
    <scope>NUCLEOTIDE SEQUENCE [LARGE SCALE GENOMIC DNA]</scope>
    <source>
        <strain evidence="9 10">AMFP18/2</strain>
    </source>
</reference>
<proteinExistence type="inferred from homology"/>
<evidence type="ECO:0000313" key="9">
    <source>
        <dbReference type="EMBL" id="KAH6593730.1"/>
    </source>
</evidence>
<accession>A0ABQ8FAQ8</accession>
<feature type="region of interest" description="Disordered" evidence="7">
    <location>
        <begin position="1"/>
        <end position="23"/>
    </location>
</feature>
<dbReference type="EMBL" id="JAFCIX010000347">
    <property type="protein sequence ID" value="KAH6593730.1"/>
    <property type="molecule type" value="Genomic_DNA"/>
</dbReference>
<organism evidence="9 10">
    <name type="scientific">Batrachochytrium salamandrivorans</name>
    <dbReference type="NCBI Taxonomy" id="1357716"/>
    <lineage>
        <taxon>Eukaryota</taxon>
        <taxon>Fungi</taxon>
        <taxon>Fungi incertae sedis</taxon>
        <taxon>Chytridiomycota</taxon>
        <taxon>Chytridiomycota incertae sedis</taxon>
        <taxon>Chytridiomycetes</taxon>
        <taxon>Rhizophydiales</taxon>
        <taxon>Rhizophydiales incertae sedis</taxon>
        <taxon>Batrachochytrium</taxon>
    </lineage>
</organism>
<feature type="domain" description="Nudix hydrolase" evidence="8">
    <location>
        <begin position="68"/>
        <end position="218"/>
    </location>
</feature>
<dbReference type="PANTHER" id="PTHR10885:SF0">
    <property type="entry name" value="ISOPENTENYL-DIPHOSPHATE DELTA-ISOMERASE"/>
    <property type="match status" value="1"/>
</dbReference>
<dbReference type="Proteomes" id="UP001648503">
    <property type="component" value="Unassembled WGS sequence"/>
</dbReference>
<dbReference type="PIRSF" id="PIRSF018427">
    <property type="entry name" value="Isopntndiph_ism"/>
    <property type="match status" value="1"/>
</dbReference>
<evidence type="ECO:0000313" key="10">
    <source>
        <dbReference type="Proteomes" id="UP001648503"/>
    </source>
</evidence>
<name>A0ABQ8FAQ8_9FUNG</name>
<comment type="similarity">
    <text evidence="2">Belongs to the IPP isomerase type 1 family.</text>
</comment>
<sequence>MQSTLSTTAPDSTKDAPNNAATIDWNGYDPEQIRLMSEQCIVVDENDIPIRGGSKKECHLMDNISKGLLHRAFSVFIFNDQGALLLQQRADEKITFPSYFTNTCCSHPLMVEDEMQQEDQMGARRAAQRKLFHEMGIEAHEVPLDQIHFLTRIHYLAPSDGLWGEHEIDYIFIFQGKVTVKANPNEVKSSLYVTKDELKAMFDTADTTGIKITPWFRLIVETFLYKWWDNLGNLPALKDADIIHRL</sequence>
<evidence type="ECO:0000256" key="7">
    <source>
        <dbReference type="SAM" id="MobiDB-lite"/>
    </source>
</evidence>
<evidence type="ECO:0000256" key="4">
    <source>
        <dbReference type="ARBA" id="ARBA00023229"/>
    </source>
</evidence>
<dbReference type="SUPFAM" id="SSF55811">
    <property type="entry name" value="Nudix"/>
    <property type="match status" value="1"/>
</dbReference>
<evidence type="ECO:0000256" key="2">
    <source>
        <dbReference type="ARBA" id="ARBA00007579"/>
    </source>
</evidence>
<evidence type="ECO:0000256" key="6">
    <source>
        <dbReference type="ARBA" id="ARBA00029294"/>
    </source>
</evidence>
<keyword evidence="5" id="KW-0413">Isomerase</keyword>
<dbReference type="NCBIfam" id="TIGR02150">
    <property type="entry name" value="IPP_isom_1"/>
    <property type="match status" value="1"/>
</dbReference>
<dbReference type="Gene3D" id="3.90.79.10">
    <property type="entry name" value="Nucleoside Triphosphate Pyrophosphohydrolase"/>
    <property type="match status" value="1"/>
</dbReference>
<keyword evidence="4" id="KW-0414">Isoprene biosynthesis</keyword>
<dbReference type="Pfam" id="PF00293">
    <property type="entry name" value="NUDIX"/>
    <property type="match status" value="1"/>
</dbReference>
<evidence type="ECO:0000256" key="5">
    <source>
        <dbReference type="ARBA" id="ARBA00023235"/>
    </source>
</evidence>
<feature type="compositionally biased region" description="Polar residues" evidence="7">
    <location>
        <begin position="1"/>
        <end position="21"/>
    </location>
</feature>
<comment type="catalytic activity">
    <reaction evidence="6">
        <text>isopentenyl diphosphate = dimethylallyl diphosphate</text>
        <dbReference type="Rhea" id="RHEA:23284"/>
        <dbReference type="ChEBI" id="CHEBI:57623"/>
        <dbReference type="ChEBI" id="CHEBI:128769"/>
        <dbReference type="EC" id="5.3.3.2"/>
    </reaction>
    <physiologicalReaction direction="left-to-right" evidence="6">
        <dbReference type="Rhea" id="RHEA:23285"/>
    </physiologicalReaction>
</comment>
<dbReference type="PROSITE" id="PS51462">
    <property type="entry name" value="NUDIX"/>
    <property type="match status" value="1"/>
</dbReference>
<protein>
    <recommendedName>
        <fullName evidence="3">isopentenyl-diphosphate Delta-isomerase</fullName>
        <ecNumber evidence="3">5.3.3.2</ecNumber>
    </recommendedName>
</protein>
<dbReference type="EC" id="5.3.3.2" evidence="3"/>
<comment type="pathway">
    <text evidence="1">Isoprenoid biosynthesis; dimethylallyl diphosphate biosynthesis; dimethylallyl diphosphate from isopentenyl diphosphate: step 1/1.</text>
</comment>
<dbReference type="PANTHER" id="PTHR10885">
    <property type="entry name" value="ISOPENTENYL-DIPHOSPHATE DELTA-ISOMERASE"/>
    <property type="match status" value="1"/>
</dbReference>